<feature type="transmembrane region" description="Helical" evidence="1">
    <location>
        <begin position="233"/>
        <end position="254"/>
    </location>
</feature>
<sequence>MKRNLKQFLIGAIVLFIIFYAVYILVNFKSLGKNNIKAVNGIVDLKKWVFNKDGRVNLNGQWEIYYQEFLEPSEIKNRNPKSYFIIPGKLKEQLNGETKGYMTLHLKVLVPQNKQVYGLKIDSMLTSSKIWINGIYQGGHGKIGRNIKEEKAIFLPSYSYFTAEDGIIDIVIQTSNYRSVNPIIRAIKFGTKNQIMKQGFISLAIDLFIAGNLFIMILYHFVLYILRRKKKSFLYFALLCLLIELRCLILNERILVQAYPNMPYEVLSKIAAITYYLWVPVFILFLKENFKNISLKIVNVALAFGSVFTIICLTTSGEFYDRLGILGQIILLGIVIYLLKFLISEVKNGNIDAKISLAAFLILCITGINDIMLNNGTVSTIYVYQIGMFIFVFLEAYMLALDFSNGFDCLERLSEENRKIYEKSIRDSLTQLYNHSHIEEILKTYIENYKENGTIFSVLMMDIDHFKMINDTYGHPVGDKVLIGISKSLKEITRGDGYVGRYGGEEFLIVIPNTQKTVAKNIATRINENIQSIVWKYDKLKVTVSIGVYENRKYSKEECMEITDGLLYLAKRNGRNRIEFQ</sequence>
<accession>A0ABT4D2F7</accession>
<keyword evidence="1" id="KW-1133">Transmembrane helix</keyword>
<feature type="transmembrane region" description="Helical" evidence="1">
    <location>
        <begin position="381"/>
        <end position="400"/>
    </location>
</feature>
<keyword evidence="1" id="KW-0472">Membrane</keyword>
<dbReference type="SUPFAM" id="SSF55073">
    <property type="entry name" value="Nucleotide cyclase"/>
    <property type="match status" value="1"/>
</dbReference>
<dbReference type="InterPro" id="IPR029787">
    <property type="entry name" value="Nucleotide_cyclase"/>
</dbReference>
<feature type="transmembrane region" description="Helical" evidence="1">
    <location>
        <begin position="7"/>
        <end position="26"/>
    </location>
</feature>
<feature type="transmembrane region" description="Helical" evidence="1">
    <location>
        <begin position="200"/>
        <end position="226"/>
    </location>
</feature>
<dbReference type="InterPro" id="IPR000160">
    <property type="entry name" value="GGDEF_dom"/>
</dbReference>
<name>A0ABT4D2F7_9CLOT</name>
<protein>
    <submittedName>
        <fullName evidence="3">GGDEF domain-containing protein</fullName>
    </submittedName>
</protein>
<feature type="transmembrane region" description="Helical" evidence="1">
    <location>
        <begin position="266"/>
        <end position="285"/>
    </location>
</feature>
<proteinExistence type="predicted"/>
<keyword evidence="1" id="KW-0812">Transmembrane</keyword>
<evidence type="ECO:0000313" key="4">
    <source>
        <dbReference type="Proteomes" id="UP001078443"/>
    </source>
</evidence>
<dbReference type="RefSeq" id="WP_268040760.1">
    <property type="nucleotide sequence ID" value="NZ_JAPQER010000003.1"/>
</dbReference>
<gene>
    <name evidence="3" type="ORF">OW763_08925</name>
</gene>
<evidence type="ECO:0000259" key="2">
    <source>
        <dbReference type="PROSITE" id="PS50887"/>
    </source>
</evidence>
<dbReference type="NCBIfam" id="TIGR00254">
    <property type="entry name" value="GGDEF"/>
    <property type="match status" value="1"/>
</dbReference>
<keyword evidence="4" id="KW-1185">Reference proteome</keyword>
<dbReference type="PROSITE" id="PS50887">
    <property type="entry name" value="GGDEF"/>
    <property type="match status" value="1"/>
</dbReference>
<dbReference type="InterPro" id="IPR043128">
    <property type="entry name" value="Rev_trsase/Diguanyl_cyclase"/>
</dbReference>
<comment type="caution">
    <text evidence="3">The sequence shown here is derived from an EMBL/GenBank/DDBJ whole genome shotgun (WGS) entry which is preliminary data.</text>
</comment>
<dbReference type="PANTHER" id="PTHR45138:SF9">
    <property type="entry name" value="DIGUANYLATE CYCLASE DGCM-RELATED"/>
    <property type="match status" value="1"/>
</dbReference>
<dbReference type="Pfam" id="PF07695">
    <property type="entry name" value="7TMR-DISM_7TM"/>
    <property type="match status" value="1"/>
</dbReference>
<dbReference type="InterPro" id="IPR050469">
    <property type="entry name" value="Diguanylate_Cyclase"/>
</dbReference>
<dbReference type="SMART" id="SM00267">
    <property type="entry name" value="GGDEF"/>
    <property type="match status" value="1"/>
</dbReference>
<evidence type="ECO:0000313" key="3">
    <source>
        <dbReference type="EMBL" id="MCY6484460.1"/>
    </source>
</evidence>
<feature type="domain" description="GGDEF" evidence="2">
    <location>
        <begin position="454"/>
        <end position="581"/>
    </location>
</feature>
<evidence type="ECO:0000256" key="1">
    <source>
        <dbReference type="SAM" id="Phobius"/>
    </source>
</evidence>
<feature type="transmembrane region" description="Helical" evidence="1">
    <location>
        <begin position="323"/>
        <end position="343"/>
    </location>
</feature>
<reference evidence="3" key="1">
    <citation type="submission" date="2022-12" db="EMBL/GenBank/DDBJ databases">
        <authorList>
            <person name="Wang J."/>
        </authorList>
    </citation>
    <scope>NUCLEOTIDE SEQUENCE</scope>
    <source>
        <strain evidence="3">HY-45-18</strain>
    </source>
</reference>
<dbReference type="InterPro" id="IPR011623">
    <property type="entry name" value="7TMR_DISM_rcpt_extracell_dom1"/>
</dbReference>
<feature type="transmembrane region" description="Helical" evidence="1">
    <location>
        <begin position="355"/>
        <end position="375"/>
    </location>
</feature>
<dbReference type="Gene3D" id="3.30.70.270">
    <property type="match status" value="1"/>
</dbReference>
<dbReference type="Proteomes" id="UP001078443">
    <property type="component" value="Unassembled WGS sequence"/>
</dbReference>
<dbReference type="CDD" id="cd01949">
    <property type="entry name" value="GGDEF"/>
    <property type="match status" value="1"/>
</dbReference>
<dbReference type="Pfam" id="PF00990">
    <property type="entry name" value="GGDEF"/>
    <property type="match status" value="1"/>
</dbReference>
<organism evidence="3 4">
    <name type="scientific">Clostridium aestuarii</name>
    <dbReference type="NCBI Taxonomy" id="338193"/>
    <lineage>
        <taxon>Bacteria</taxon>
        <taxon>Bacillati</taxon>
        <taxon>Bacillota</taxon>
        <taxon>Clostridia</taxon>
        <taxon>Eubacteriales</taxon>
        <taxon>Clostridiaceae</taxon>
        <taxon>Clostridium</taxon>
    </lineage>
</organism>
<dbReference type="PANTHER" id="PTHR45138">
    <property type="entry name" value="REGULATORY COMPONENTS OF SENSORY TRANSDUCTION SYSTEM"/>
    <property type="match status" value="1"/>
</dbReference>
<dbReference type="EMBL" id="JAPQER010000003">
    <property type="protein sequence ID" value="MCY6484460.1"/>
    <property type="molecule type" value="Genomic_DNA"/>
</dbReference>
<feature type="transmembrane region" description="Helical" evidence="1">
    <location>
        <begin position="297"/>
        <end position="317"/>
    </location>
</feature>